<dbReference type="RefSeq" id="WP_011994144.1">
    <property type="nucleotide sequence ID" value="NC_009718.1"/>
</dbReference>
<name>A7HLP6_FERNB</name>
<evidence type="ECO:0000313" key="2">
    <source>
        <dbReference type="Proteomes" id="UP000002415"/>
    </source>
</evidence>
<dbReference type="EMBL" id="CP000771">
    <property type="protein sequence ID" value="ABS60829.1"/>
    <property type="molecule type" value="Genomic_DNA"/>
</dbReference>
<proteinExistence type="predicted"/>
<reference evidence="1 2" key="2">
    <citation type="journal article" date="2009" name="Proc. Natl. Acad. Sci. U.S.A.">
        <title>On the chimeric nature, thermophilic origin, and phylogenetic placement of the Thermotogales.</title>
        <authorList>
            <person name="Zhaxybayeva O."/>
            <person name="Swithers K.S."/>
            <person name="Lapierre P."/>
            <person name="Fournier G.P."/>
            <person name="Bickhart D.M."/>
            <person name="DeBoy R.T."/>
            <person name="Nelson K.E."/>
            <person name="Nesbo C.L."/>
            <person name="Doolittle W.F."/>
            <person name="Gogarten J.P."/>
            <person name="Noll K.M."/>
        </authorList>
    </citation>
    <scope>NUCLEOTIDE SEQUENCE [LARGE SCALE GENOMIC DNA]</scope>
    <source>
        <strain evidence="2">ATCC 35602 / DSM 5306 / Rt17-B1</strain>
    </source>
</reference>
<dbReference type="STRING" id="381764.Fnod_0979"/>
<accession>A7HLP6</accession>
<organism evidence="1 2">
    <name type="scientific">Fervidobacterium nodosum (strain ATCC 35602 / DSM 5306 / Rt17-B1)</name>
    <dbReference type="NCBI Taxonomy" id="381764"/>
    <lineage>
        <taxon>Bacteria</taxon>
        <taxon>Thermotogati</taxon>
        <taxon>Thermotogota</taxon>
        <taxon>Thermotogae</taxon>
        <taxon>Thermotogales</taxon>
        <taxon>Fervidobacteriaceae</taxon>
        <taxon>Fervidobacterium</taxon>
    </lineage>
</organism>
<dbReference type="OrthoDB" id="48609at2"/>
<dbReference type="Proteomes" id="UP000002415">
    <property type="component" value="Chromosome"/>
</dbReference>
<keyword evidence="2" id="KW-1185">Reference proteome</keyword>
<sequence length="376" mass="42731">MGKLPIFKFYLFFSIIVLSSMLLAQNQSQDILVLFSSNGLFYTTVDKEYEVPEGWRVLQVSSSRWYIESYTENQKYEIPVELPRGIYELNDNVAIFENGEKYIQTPFGIGRIVKESQAKNVLKSSDKAEALFAVPGGFRIYYVLKENTLEQFFEIRSPIDKAYVVLSTAPEENNVRLMYSKAVAAESAMAEEVTAEGRKIFILGYQEGLKNGVNIRNKVLNITRKDWQKINLQYTYTYNWQPADYVIEINTGEELPAGQVYIYSNVSGRVMPIGLGTMPDVNKQGEIYVSKSWQLYHSWTLNKLTKLGGRVYIVGDLNLKGYGSAKVILNGKSIKDLSITPQNTYKILKSSADYYEIEIPVSGTAKISISFSYSEQ</sequence>
<dbReference type="AlphaFoldDB" id="A7HLP6"/>
<protein>
    <submittedName>
        <fullName evidence="1">Uncharacterized protein</fullName>
    </submittedName>
</protein>
<dbReference type="HOGENOM" id="CLU_733085_0_0_0"/>
<reference evidence="1 2" key="1">
    <citation type="submission" date="2007-07" db="EMBL/GenBank/DDBJ databases">
        <title>Complete sequence of Fervidobacterium nodosum Rt17-B1.</title>
        <authorList>
            <consortium name="US DOE Joint Genome Institute"/>
            <person name="Copeland A."/>
            <person name="Lucas S."/>
            <person name="Lapidus A."/>
            <person name="Barry K."/>
            <person name="Glavina del Rio T."/>
            <person name="Dalin E."/>
            <person name="Tice H."/>
            <person name="Pitluck S."/>
            <person name="Saunders E."/>
            <person name="Brettin T."/>
            <person name="Bruce D."/>
            <person name="Detter J.C."/>
            <person name="Han C."/>
            <person name="Schmutz J."/>
            <person name="Larimer F."/>
            <person name="Land M."/>
            <person name="Hauser L."/>
            <person name="Kyrpides N."/>
            <person name="Mikhailova N."/>
            <person name="Nelson K."/>
            <person name="Gogarten J.P."/>
            <person name="Noll K."/>
            <person name="Richardson P."/>
        </authorList>
    </citation>
    <scope>NUCLEOTIDE SEQUENCE [LARGE SCALE GENOMIC DNA]</scope>
    <source>
        <strain evidence="2">ATCC 35602 / DSM 5306 / Rt17-B1</strain>
    </source>
</reference>
<gene>
    <name evidence="1" type="ordered locus">Fnod_0979</name>
</gene>
<evidence type="ECO:0000313" key="1">
    <source>
        <dbReference type="EMBL" id="ABS60829.1"/>
    </source>
</evidence>
<dbReference type="eggNOG" id="ENOG5033ZGJ">
    <property type="taxonomic scope" value="Bacteria"/>
</dbReference>
<dbReference type="KEGG" id="fno:Fnod_0979"/>